<comment type="caution">
    <text evidence="2">The sequence shown here is derived from an EMBL/GenBank/DDBJ whole genome shotgun (WGS) entry which is preliminary data.</text>
</comment>
<evidence type="ECO:0000256" key="1">
    <source>
        <dbReference type="SAM" id="MobiDB-lite"/>
    </source>
</evidence>
<dbReference type="EMBL" id="RFFG01000024">
    <property type="protein sequence ID" value="RMI43645.1"/>
    <property type="molecule type" value="Genomic_DNA"/>
</dbReference>
<proteinExistence type="predicted"/>
<feature type="compositionally biased region" description="Acidic residues" evidence="1">
    <location>
        <begin position="87"/>
        <end position="110"/>
    </location>
</feature>
<evidence type="ECO:0000313" key="2">
    <source>
        <dbReference type="EMBL" id="RMI43645.1"/>
    </source>
</evidence>
<sequence length="195" mass="21340">MGVEQVRAMVRIADTAWTDDGVHEALAASGWLPEGRRIDRGPGGGLEFGGTLDIGNDRELELGSAPPGPRAFVAMPFALLWPPINADDTDDTDDTDDDGDEDDLDGEYPDVWERRPDAGPAEFEAEFLRVRALLEDLVGPPSHVHGSVASGVRWDVWERGDTVLTLYAQDDIPSYSHYDRLALAVWTADGWTPPE</sequence>
<reference evidence="2 3" key="1">
    <citation type="submission" date="2018-10" db="EMBL/GenBank/DDBJ databases">
        <title>Isolation from soil.</title>
        <authorList>
            <person name="Hu J."/>
        </authorList>
    </citation>
    <scope>NUCLEOTIDE SEQUENCE [LARGE SCALE GENOMIC DNA]</scope>
    <source>
        <strain evidence="2 3">NEAU-Ht49</strain>
    </source>
</reference>
<dbReference type="AlphaFoldDB" id="A0A3M2M593"/>
<organism evidence="2 3">
    <name type="scientific">Actinomadura harenae</name>
    <dbReference type="NCBI Taxonomy" id="2483351"/>
    <lineage>
        <taxon>Bacteria</taxon>
        <taxon>Bacillati</taxon>
        <taxon>Actinomycetota</taxon>
        <taxon>Actinomycetes</taxon>
        <taxon>Streptosporangiales</taxon>
        <taxon>Thermomonosporaceae</taxon>
        <taxon>Actinomadura</taxon>
    </lineage>
</organism>
<evidence type="ECO:0000313" key="3">
    <source>
        <dbReference type="Proteomes" id="UP000282674"/>
    </source>
</evidence>
<name>A0A3M2M593_9ACTN</name>
<accession>A0A3M2M593</accession>
<protein>
    <submittedName>
        <fullName evidence="2">Uncharacterized protein</fullName>
    </submittedName>
</protein>
<gene>
    <name evidence="2" type="ORF">EBO15_15520</name>
</gene>
<keyword evidence="3" id="KW-1185">Reference proteome</keyword>
<dbReference type="Proteomes" id="UP000282674">
    <property type="component" value="Unassembled WGS sequence"/>
</dbReference>
<feature type="region of interest" description="Disordered" evidence="1">
    <location>
        <begin position="84"/>
        <end position="110"/>
    </location>
</feature>